<keyword evidence="1" id="KW-0732">Signal</keyword>
<sequence length="120" mass="13335">MKKIALFLIGVSMVLMISACFSEKGTAKNELSDYRPMIYVQDALYGGTADVISILPDEAVYIGTVEKVVPQNEPMVRENFVSNTLSAGSEIYYSESDPNVIYVKLSDTSQEQYSKYIAIE</sequence>
<gene>
    <name evidence="2" type="ORF">OXPF_05490</name>
</gene>
<evidence type="ECO:0000313" key="2">
    <source>
        <dbReference type="EMBL" id="KPU46066.1"/>
    </source>
</evidence>
<keyword evidence="3" id="KW-1185">Reference proteome</keyword>
<evidence type="ECO:0000256" key="1">
    <source>
        <dbReference type="SAM" id="SignalP"/>
    </source>
</evidence>
<dbReference type="AlphaFoldDB" id="A0A0P8X5H4"/>
<dbReference type="EMBL" id="LKET01000016">
    <property type="protein sequence ID" value="KPU46066.1"/>
    <property type="molecule type" value="Genomic_DNA"/>
</dbReference>
<evidence type="ECO:0008006" key="4">
    <source>
        <dbReference type="Google" id="ProtNLM"/>
    </source>
</evidence>
<evidence type="ECO:0000313" key="3">
    <source>
        <dbReference type="Proteomes" id="UP000050326"/>
    </source>
</evidence>
<feature type="signal peptide" evidence="1">
    <location>
        <begin position="1"/>
        <end position="21"/>
    </location>
</feature>
<protein>
    <recommendedName>
        <fullName evidence="4">DUF3221 domain-containing protein</fullName>
    </recommendedName>
</protein>
<reference evidence="2 3" key="1">
    <citation type="submission" date="2015-09" db="EMBL/GenBank/DDBJ databases">
        <title>Genome sequence of Oxobacter pfennigii DSM 3222.</title>
        <authorList>
            <person name="Poehlein A."/>
            <person name="Bengelsdorf F.R."/>
            <person name="Schiel-Bengelsdorf B."/>
            <person name="Duerre P."/>
            <person name="Daniel R."/>
        </authorList>
    </citation>
    <scope>NUCLEOTIDE SEQUENCE [LARGE SCALE GENOMIC DNA]</scope>
    <source>
        <strain evidence="2 3">DSM 3222</strain>
    </source>
</reference>
<name>A0A0P8X5H4_9CLOT</name>
<dbReference type="OrthoDB" id="1909991at2"/>
<dbReference type="Proteomes" id="UP000050326">
    <property type="component" value="Unassembled WGS sequence"/>
</dbReference>
<dbReference type="STRING" id="36849.OXPF_05490"/>
<accession>A0A0P8X5H4</accession>
<dbReference type="PROSITE" id="PS51257">
    <property type="entry name" value="PROKAR_LIPOPROTEIN"/>
    <property type="match status" value="1"/>
</dbReference>
<dbReference type="RefSeq" id="WP_054873672.1">
    <property type="nucleotide sequence ID" value="NZ_LKET01000016.1"/>
</dbReference>
<proteinExistence type="predicted"/>
<feature type="chain" id="PRO_5038958703" description="DUF3221 domain-containing protein" evidence="1">
    <location>
        <begin position="22"/>
        <end position="120"/>
    </location>
</feature>
<organism evidence="2 3">
    <name type="scientific">Oxobacter pfennigii</name>
    <dbReference type="NCBI Taxonomy" id="36849"/>
    <lineage>
        <taxon>Bacteria</taxon>
        <taxon>Bacillati</taxon>
        <taxon>Bacillota</taxon>
        <taxon>Clostridia</taxon>
        <taxon>Eubacteriales</taxon>
        <taxon>Clostridiaceae</taxon>
        <taxon>Oxobacter</taxon>
    </lineage>
</organism>
<comment type="caution">
    <text evidence="2">The sequence shown here is derived from an EMBL/GenBank/DDBJ whole genome shotgun (WGS) entry which is preliminary data.</text>
</comment>